<name>A0ABY5P2I6_9LACT</name>
<dbReference type="InterPro" id="IPR027417">
    <property type="entry name" value="P-loop_NTPase"/>
</dbReference>
<dbReference type="InterPro" id="IPR006483">
    <property type="entry name" value="CRISPR-assoc_Cas3_HD"/>
</dbReference>
<evidence type="ECO:0000259" key="10">
    <source>
        <dbReference type="PROSITE" id="PS51194"/>
    </source>
</evidence>
<comment type="similarity">
    <text evidence="1">In the N-terminal section; belongs to the CRISPR-associated nuclease Cas3-HD family.</text>
</comment>
<dbReference type="NCBIfam" id="TIGR01587">
    <property type="entry name" value="cas3_core"/>
    <property type="match status" value="1"/>
</dbReference>
<dbReference type="EMBL" id="CP102453">
    <property type="protein sequence ID" value="UUX32774.1"/>
    <property type="molecule type" value="Genomic_DNA"/>
</dbReference>
<dbReference type="Pfam" id="PF22590">
    <property type="entry name" value="Cas3-like_C_2"/>
    <property type="match status" value="1"/>
</dbReference>
<evidence type="ECO:0000256" key="2">
    <source>
        <dbReference type="ARBA" id="ARBA00009046"/>
    </source>
</evidence>
<dbReference type="InterPro" id="IPR038257">
    <property type="entry name" value="CRISPR-assoc_Cas3_HD_sf"/>
</dbReference>
<evidence type="ECO:0000256" key="4">
    <source>
        <dbReference type="ARBA" id="ARBA00022723"/>
    </source>
</evidence>
<dbReference type="InterPro" id="IPR054712">
    <property type="entry name" value="Cas3-like_dom"/>
</dbReference>
<keyword evidence="4" id="KW-0479">Metal-binding</keyword>
<dbReference type="NCBIfam" id="TIGR01596">
    <property type="entry name" value="cas3_HD"/>
    <property type="match status" value="1"/>
</dbReference>
<evidence type="ECO:0000256" key="5">
    <source>
        <dbReference type="ARBA" id="ARBA00022741"/>
    </source>
</evidence>
<dbReference type="Gene3D" id="1.10.3210.30">
    <property type="match status" value="1"/>
</dbReference>
<dbReference type="PROSITE" id="PS51194">
    <property type="entry name" value="HELICASE_CTER"/>
    <property type="match status" value="1"/>
</dbReference>
<sequence>MLLAHRVELSDGQFLEQSLIEHLLNVADRSSKKGSLYNLSKISFVIGILHDTGKQSLFNDYLQGKYNGRVNHSSAGAKWISQINLNIPEKFEGYFETYKQIIAYVISAHHGVYDLFSGYDSNLLNRINYDVSEKYDFDGEVKPFIENELNNIVREKYNQDIYDMIMDGFFEYLDFIESNSDVDSKVSNYRLNLLTRFLLALLKDSDIVDTITWSKVDKDAYNGYENNELKNIWAIAHENIEWKYEHEFKSNSHIDKTRSDLSLNLLNRSEDILTGVYKLEMPTGAGKTISVMRLATKIANKLEKAHIIYATSYLSVLEQNANEIRNLLKLDEIVLEHHSEIIHEVKENEENTTEGLRLNYLLETWDSPVILTTLVQFFNTLMKNRSSNLRRYANIANSIIIIDEAQSIPLKSTYHFNEHLNFLAQHLNCVVILCTATQPALDSKSMLAPIKYNESSDLLKLTDRETDVFRRAINIDLSQRGTKRMDTEELILNVKRDLGLNRDSILIIVNTKKAAKEVYEKVINKKLIEEENIYYLTTNLCAAHRKDKLEQIKDKLKAGKQIIVVSTQLIEAGVNLDFEVVYRSLAGIDSIIQAEGRCNREGKRASGYLYLFDYTVENLDKLPDISRAKKATLITLKTTNYDSEFKVTSLIDEYYKNYYSDMDSKEIDIMAYPYKDPYKVTSLFDLLSEDQSTLSAYNKTNRENKFQPKLTHAYKTVGDNFELIDSNTISVIVYYNNKELINDLIKCINEYNLVEAKKILKKLQSTTINLYSLGKFQTCVSAVFNDRIYLLMEQYYDNNLGLIEESLEGLIM</sequence>
<keyword evidence="13" id="KW-1185">Reference proteome</keyword>
<keyword evidence="9" id="KW-0051">Antiviral defense</keyword>
<dbReference type="InterPro" id="IPR006935">
    <property type="entry name" value="Helicase/UvrB_N"/>
</dbReference>
<feature type="domain" description="HD Cas3-type" evidence="11">
    <location>
        <begin position="12"/>
        <end position="214"/>
    </location>
</feature>
<evidence type="ECO:0000256" key="3">
    <source>
        <dbReference type="ARBA" id="ARBA00022722"/>
    </source>
</evidence>
<keyword evidence="6" id="KW-0378">Hydrolase</keyword>
<dbReference type="SUPFAM" id="SSF52540">
    <property type="entry name" value="P-loop containing nucleoside triphosphate hydrolases"/>
    <property type="match status" value="1"/>
</dbReference>
<dbReference type="Gene3D" id="3.40.50.300">
    <property type="entry name" value="P-loop containing nucleotide triphosphate hydrolases"/>
    <property type="match status" value="2"/>
</dbReference>
<proteinExistence type="inferred from homology"/>
<dbReference type="InterPro" id="IPR001650">
    <property type="entry name" value="Helicase_C-like"/>
</dbReference>
<evidence type="ECO:0000256" key="6">
    <source>
        <dbReference type="ARBA" id="ARBA00022801"/>
    </source>
</evidence>
<dbReference type="InterPro" id="IPR006474">
    <property type="entry name" value="Helicase_Cas3_CRISPR-ass_core"/>
</dbReference>
<dbReference type="CDD" id="cd17930">
    <property type="entry name" value="DEXHc_cas3"/>
    <property type="match status" value="1"/>
</dbReference>
<dbReference type="SUPFAM" id="SSF109604">
    <property type="entry name" value="HD-domain/PDEase-like"/>
    <property type="match status" value="1"/>
</dbReference>
<evidence type="ECO:0000313" key="12">
    <source>
        <dbReference type="EMBL" id="UUX32774.1"/>
    </source>
</evidence>
<dbReference type="SMART" id="SM00490">
    <property type="entry name" value="HELICc"/>
    <property type="match status" value="1"/>
</dbReference>
<dbReference type="CDD" id="cd09641">
    <property type="entry name" value="Cas3''_I"/>
    <property type="match status" value="1"/>
</dbReference>
<keyword evidence="8" id="KW-0067">ATP-binding</keyword>
<accession>A0ABY5P2I6</accession>
<evidence type="ECO:0000256" key="7">
    <source>
        <dbReference type="ARBA" id="ARBA00022806"/>
    </source>
</evidence>
<evidence type="ECO:0000256" key="9">
    <source>
        <dbReference type="ARBA" id="ARBA00023118"/>
    </source>
</evidence>
<protein>
    <submittedName>
        <fullName evidence="12">CRISPR-associated helicase Cas3</fullName>
    </submittedName>
</protein>
<organism evidence="12 13">
    <name type="scientific">Fundicoccus culcitae</name>
    <dbReference type="NCBI Taxonomy" id="2969821"/>
    <lineage>
        <taxon>Bacteria</taxon>
        <taxon>Bacillati</taxon>
        <taxon>Bacillota</taxon>
        <taxon>Bacilli</taxon>
        <taxon>Lactobacillales</taxon>
        <taxon>Aerococcaceae</taxon>
        <taxon>Fundicoccus</taxon>
    </lineage>
</organism>
<dbReference type="Pfam" id="PF04851">
    <property type="entry name" value="ResIII"/>
    <property type="match status" value="1"/>
</dbReference>
<gene>
    <name evidence="12" type="primary">cas3</name>
    <name evidence="12" type="ORF">NRE15_07530</name>
</gene>
<evidence type="ECO:0000313" key="13">
    <source>
        <dbReference type="Proteomes" id="UP001315967"/>
    </source>
</evidence>
<keyword evidence="7" id="KW-0347">Helicase</keyword>
<dbReference type="PROSITE" id="PS51643">
    <property type="entry name" value="HD_CAS3"/>
    <property type="match status" value="1"/>
</dbReference>
<evidence type="ECO:0000259" key="11">
    <source>
        <dbReference type="PROSITE" id="PS51643"/>
    </source>
</evidence>
<evidence type="ECO:0000256" key="1">
    <source>
        <dbReference type="ARBA" id="ARBA00006847"/>
    </source>
</evidence>
<feature type="domain" description="Helicase C-terminal" evidence="10">
    <location>
        <begin position="486"/>
        <end position="642"/>
    </location>
</feature>
<dbReference type="Proteomes" id="UP001315967">
    <property type="component" value="Chromosome"/>
</dbReference>
<keyword evidence="3" id="KW-0540">Nuclease</keyword>
<evidence type="ECO:0000256" key="8">
    <source>
        <dbReference type="ARBA" id="ARBA00022840"/>
    </source>
</evidence>
<comment type="similarity">
    <text evidence="2">In the central section; belongs to the CRISPR-associated helicase Cas3 family.</text>
</comment>
<dbReference type="RefSeq" id="WP_313792273.1">
    <property type="nucleotide sequence ID" value="NZ_CP102453.1"/>
</dbReference>
<reference evidence="12 13" key="1">
    <citation type="submission" date="2022-08" db="EMBL/GenBank/DDBJ databases">
        <title>Aerococcaceae sp. nov isolated from spoiled eye mask.</title>
        <authorList>
            <person name="Zhou G."/>
            <person name="Xie X.-B."/>
            <person name="Shi Q.-S."/>
            <person name="Wang Y.-S."/>
            <person name="Wen X."/>
            <person name="Peng H."/>
            <person name="Yang X.-J."/>
            <person name="Tao H.-B."/>
            <person name="Huang X.-M."/>
        </authorList>
    </citation>
    <scope>NUCLEOTIDE SEQUENCE [LARGE SCALE GENOMIC DNA]</scope>
    <source>
        <strain evidence="13">DM20194951</strain>
    </source>
</reference>
<keyword evidence="5" id="KW-0547">Nucleotide-binding</keyword>